<gene>
    <name evidence="2" type="ORF">NB063_10670</name>
</gene>
<evidence type="ECO:0000259" key="1">
    <source>
        <dbReference type="PROSITE" id="PS50164"/>
    </source>
</evidence>
<dbReference type="RefSeq" id="WP_250928715.1">
    <property type="nucleotide sequence ID" value="NZ_JAMQBK010000029.1"/>
</dbReference>
<evidence type="ECO:0000313" key="3">
    <source>
        <dbReference type="Proteomes" id="UP001202961"/>
    </source>
</evidence>
<feature type="domain" description="GIY-YIG" evidence="1">
    <location>
        <begin position="4"/>
        <end position="102"/>
    </location>
</feature>
<evidence type="ECO:0000313" key="2">
    <source>
        <dbReference type="EMBL" id="MCM2371072.1"/>
    </source>
</evidence>
<keyword evidence="3" id="KW-1185">Reference proteome</keyword>
<dbReference type="Proteomes" id="UP001202961">
    <property type="component" value="Unassembled WGS sequence"/>
</dbReference>
<comment type="caution">
    <text evidence="2">The sequence shown here is derived from an EMBL/GenBank/DDBJ whole genome shotgun (WGS) entry which is preliminary data.</text>
</comment>
<dbReference type="InterPro" id="IPR000305">
    <property type="entry name" value="GIY-YIG_endonuc"/>
</dbReference>
<dbReference type="EMBL" id="JAMQBK010000029">
    <property type="protein sequence ID" value="MCM2371072.1"/>
    <property type="molecule type" value="Genomic_DNA"/>
</dbReference>
<sequence length="214" mass="25166">MTTNKQFVYGLVDPAMPQTVRYVGRTNDIGMRYRMHVAKAAWNFTIKDVWPTYLSYAGRKAELIAIEELQHDDQKKAEDQAKERERYWIRYYVGQGVELFNGSQWSEHSTRKSIPKGVKTAWCETHGLLWDLDRNWEDELSLLRHLDDDYGSIMKEEPQPNGSIHWQKMASIPFAQSQYERRRFRTRSVLRALLSAHPTLAVLDLEIVNLSYEQ</sequence>
<organism evidence="2 3">
    <name type="scientific">Aporhodopirellula aestuarii</name>
    <dbReference type="NCBI Taxonomy" id="2950107"/>
    <lineage>
        <taxon>Bacteria</taxon>
        <taxon>Pseudomonadati</taxon>
        <taxon>Planctomycetota</taxon>
        <taxon>Planctomycetia</taxon>
        <taxon>Pirellulales</taxon>
        <taxon>Pirellulaceae</taxon>
        <taxon>Aporhodopirellula</taxon>
    </lineage>
</organism>
<proteinExistence type="predicted"/>
<reference evidence="2 3" key="1">
    <citation type="journal article" date="2022" name="Syst. Appl. Microbiol.">
        <title>Rhodopirellula aestuarii sp. nov., a novel member of the genus Rhodopirellula isolated from brackish sediments collected in the Tagus River estuary, Portugal.</title>
        <authorList>
            <person name="Vitorino I.R."/>
            <person name="Klimek D."/>
            <person name="Calusinska M."/>
            <person name="Lobo-da-Cunha A."/>
            <person name="Vasconcelos V."/>
            <person name="Lage O.M."/>
        </authorList>
    </citation>
    <scope>NUCLEOTIDE SEQUENCE [LARGE SCALE GENOMIC DNA]</scope>
    <source>
        <strain evidence="2 3">ICT_H3.1</strain>
    </source>
</reference>
<name>A0ABT0U2G6_9BACT</name>
<dbReference type="PROSITE" id="PS50164">
    <property type="entry name" value="GIY_YIG"/>
    <property type="match status" value="1"/>
</dbReference>
<accession>A0ABT0U2G6</accession>
<protein>
    <recommendedName>
        <fullName evidence="1">GIY-YIG domain-containing protein</fullName>
    </recommendedName>
</protein>